<reference evidence="10" key="1">
    <citation type="journal article" date="2014" name="Int. J. Syst. Evol. Microbiol.">
        <title>Complete genome sequence of Corynebacterium casei LMG S-19264T (=DSM 44701T), isolated from a smear-ripened cheese.</title>
        <authorList>
            <consortium name="US DOE Joint Genome Institute (JGI-PGF)"/>
            <person name="Walter F."/>
            <person name="Albersmeier A."/>
            <person name="Kalinowski J."/>
            <person name="Ruckert C."/>
        </authorList>
    </citation>
    <scope>NUCLEOTIDE SEQUENCE</scope>
    <source>
        <strain evidence="10">CGMCC 1.15493</strain>
    </source>
</reference>
<dbReference type="Pfam" id="PF03372">
    <property type="entry name" value="Exo_endo_phos"/>
    <property type="match status" value="1"/>
</dbReference>
<dbReference type="GO" id="GO:0003677">
    <property type="term" value="F:DNA binding"/>
    <property type="evidence" value="ECO:0007669"/>
    <property type="project" value="InterPro"/>
</dbReference>
<proteinExistence type="inferred from homology"/>
<evidence type="ECO:0000256" key="3">
    <source>
        <dbReference type="ARBA" id="ARBA00022723"/>
    </source>
</evidence>
<dbReference type="SUPFAM" id="SSF56219">
    <property type="entry name" value="DNase I-like"/>
    <property type="match status" value="1"/>
</dbReference>
<keyword evidence="4" id="KW-0378">Hydrolase</keyword>
<dbReference type="RefSeq" id="WP_188851412.1">
    <property type="nucleotide sequence ID" value="NZ_BMJJ01000006.1"/>
</dbReference>
<dbReference type="PROSITE" id="PS51435">
    <property type="entry name" value="AP_NUCLEASE_F1_4"/>
    <property type="match status" value="1"/>
</dbReference>
<dbReference type="GO" id="GO:0006281">
    <property type="term" value="P:DNA repair"/>
    <property type="evidence" value="ECO:0007669"/>
    <property type="project" value="InterPro"/>
</dbReference>
<feature type="binding site" evidence="7">
    <location>
        <position position="152"/>
    </location>
    <ligand>
        <name>Mg(2+)</name>
        <dbReference type="ChEBI" id="CHEBI:18420"/>
        <label>1</label>
    </ligand>
</feature>
<dbReference type="PROSITE" id="PS00728">
    <property type="entry name" value="AP_NUCLEASE_F1_3"/>
    <property type="match status" value="1"/>
</dbReference>
<comment type="cofactor">
    <cofactor evidence="7">
        <name>Mg(2+)</name>
        <dbReference type="ChEBI" id="CHEBI:18420"/>
    </cofactor>
    <cofactor evidence="7">
        <name>Mn(2+)</name>
        <dbReference type="ChEBI" id="CHEBI:29035"/>
    </cofactor>
    <text evidence="7">Probably binds two magnesium or manganese ions per subunit.</text>
</comment>
<evidence type="ECO:0000256" key="7">
    <source>
        <dbReference type="PIRSR" id="PIRSR604808-2"/>
    </source>
</evidence>
<dbReference type="Gene3D" id="3.60.10.10">
    <property type="entry name" value="Endonuclease/exonuclease/phosphatase"/>
    <property type="match status" value="1"/>
</dbReference>
<comment type="caution">
    <text evidence="10">The sequence shown here is derived from an EMBL/GenBank/DDBJ whole genome shotgun (WGS) entry which is preliminary data.</text>
</comment>
<evidence type="ECO:0000256" key="2">
    <source>
        <dbReference type="ARBA" id="ARBA00007092"/>
    </source>
</evidence>
<feature type="binding site" evidence="7">
    <location>
        <position position="7"/>
    </location>
    <ligand>
        <name>Mg(2+)</name>
        <dbReference type="ChEBI" id="CHEBI:18420"/>
        <label>1</label>
    </ligand>
</feature>
<dbReference type="InterPro" id="IPR036691">
    <property type="entry name" value="Endo/exonu/phosph_ase_sf"/>
</dbReference>
<feature type="site" description="Transition state stabilizer" evidence="8">
    <location>
        <position position="152"/>
    </location>
</feature>
<reference evidence="10" key="2">
    <citation type="submission" date="2020-09" db="EMBL/GenBank/DDBJ databases">
        <authorList>
            <person name="Sun Q."/>
            <person name="Zhou Y."/>
        </authorList>
    </citation>
    <scope>NUCLEOTIDE SEQUENCE</scope>
    <source>
        <strain evidence="10">CGMCC 1.15493</strain>
    </source>
</reference>
<evidence type="ECO:0000313" key="10">
    <source>
        <dbReference type="EMBL" id="GGD22494.1"/>
    </source>
</evidence>
<feature type="site" description="Important for catalytic activity" evidence="8">
    <location>
        <position position="221"/>
    </location>
</feature>
<feature type="binding site" evidence="7">
    <location>
        <position position="250"/>
    </location>
    <ligand>
        <name>Mg(2+)</name>
        <dbReference type="ChEBI" id="CHEBI:18420"/>
        <label>1</label>
    </ligand>
</feature>
<sequence length="260" mass="28991">MIIATWNINGIKARIEVLVAWLTERSPDIVCLQEIKSVDEGFPRAAIEALGYHVETHGQKGFNGVALLCKVPPADVSRGLPGDDSDEQSRFIEGVWKIGPRTLRVASIYLPNGNPLGTEKFDYKLRWMARLEAHARHLLDDESDLVLAGDFNVIPEPEDVKFPQAWLGDALFQPESRNAWRRLQHLGLTDALRATTSDAGIYTFWDYQAGAWQKNNGIRIDHLLLSPEAAGRLASVGIDSHVRAWEKPSDHVPIMIQLAA</sequence>
<feature type="binding site" evidence="7">
    <location>
        <position position="34"/>
    </location>
    <ligand>
        <name>Mg(2+)</name>
        <dbReference type="ChEBI" id="CHEBI:18420"/>
        <label>1</label>
    </ligand>
</feature>
<evidence type="ECO:0000259" key="9">
    <source>
        <dbReference type="Pfam" id="PF03372"/>
    </source>
</evidence>
<dbReference type="NCBIfam" id="TIGR00633">
    <property type="entry name" value="xth"/>
    <property type="match status" value="1"/>
</dbReference>
<feature type="site" description="Interaction with DNA substrate" evidence="8">
    <location>
        <position position="251"/>
    </location>
</feature>
<keyword evidence="7" id="KW-0464">Manganese</keyword>
<dbReference type="InterPro" id="IPR037493">
    <property type="entry name" value="ExoIII-like"/>
</dbReference>
<comment type="cofactor">
    <cofactor evidence="1">
        <name>Mn(2+)</name>
        <dbReference type="ChEBI" id="CHEBI:29035"/>
    </cofactor>
</comment>
<gene>
    <name evidence="10" type="ORF">GCM10011335_26720</name>
</gene>
<feature type="domain" description="Endonuclease/exonuclease/phosphatase" evidence="9">
    <location>
        <begin position="4"/>
        <end position="251"/>
    </location>
</feature>
<evidence type="ECO:0000313" key="11">
    <source>
        <dbReference type="Proteomes" id="UP000613160"/>
    </source>
</evidence>
<feature type="active site" description="Proton acceptor" evidence="6">
    <location>
        <position position="251"/>
    </location>
</feature>
<dbReference type="Proteomes" id="UP000613160">
    <property type="component" value="Unassembled WGS sequence"/>
</dbReference>
<comment type="similarity">
    <text evidence="2">Belongs to the DNA repair enzymes AP/ExoA family.</text>
</comment>
<dbReference type="GO" id="GO:0008311">
    <property type="term" value="F:double-stranded DNA 3'-5' DNA exonuclease activity"/>
    <property type="evidence" value="ECO:0007669"/>
    <property type="project" value="InterPro"/>
</dbReference>
<dbReference type="GO" id="GO:0046872">
    <property type="term" value="F:metal ion binding"/>
    <property type="evidence" value="ECO:0007669"/>
    <property type="project" value="UniProtKB-KW"/>
</dbReference>
<keyword evidence="3 7" id="KW-0479">Metal-binding</keyword>
<feature type="binding site" evidence="7">
    <location>
        <position position="251"/>
    </location>
    <ligand>
        <name>Mg(2+)</name>
        <dbReference type="ChEBI" id="CHEBI:18420"/>
        <label>1</label>
    </ligand>
</feature>
<dbReference type="PROSITE" id="PS00726">
    <property type="entry name" value="AP_NUCLEASE_F1_1"/>
    <property type="match status" value="1"/>
</dbReference>
<evidence type="ECO:0000256" key="6">
    <source>
        <dbReference type="PIRSR" id="PIRSR604808-1"/>
    </source>
</evidence>
<dbReference type="GO" id="GO:0004519">
    <property type="term" value="F:endonuclease activity"/>
    <property type="evidence" value="ECO:0007669"/>
    <property type="project" value="InterPro"/>
</dbReference>
<dbReference type="PANTHER" id="PTHR43250">
    <property type="entry name" value="EXODEOXYRIBONUCLEASE III"/>
    <property type="match status" value="1"/>
</dbReference>
<keyword evidence="11" id="KW-1185">Reference proteome</keyword>
<dbReference type="CDD" id="cd09086">
    <property type="entry name" value="ExoIII-like_AP-endo"/>
    <property type="match status" value="1"/>
</dbReference>
<dbReference type="EMBL" id="BMJJ01000006">
    <property type="protein sequence ID" value="GGD22494.1"/>
    <property type="molecule type" value="Genomic_DNA"/>
</dbReference>
<evidence type="ECO:0000256" key="1">
    <source>
        <dbReference type="ARBA" id="ARBA00001936"/>
    </source>
</evidence>
<dbReference type="PANTHER" id="PTHR43250:SF2">
    <property type="entry name" value="EXODEOXYRIBONUCLEASE III"/>
    <property type="match status" value="1"/>
</dbReference>
<dbReference type="AlphaFoldDB" id="A0A916XZT9"/>
<dbReference type="InterPro" id="IPR005135">
    <property type="entry name" value="Endo/exonuclease/phosphatase"/>
</dbReference>
<feature type="active site" evidence="6">
    <location>
        <position position="109"/>
    </location>
</feature>
<dbReference type="InterPro" id="IPR020847">
    <property type="entry name" value="AP_endonuclease_F1_BS"/>
</dbReference>
<accession>A0A916XZT9</accession>
<feature type="binding site" evidence="7">
    <location>
        <position position="150"/>
    </location>
    <ligand>
        <name>Mg(2+)</name>
        <dbReference type="ChEBI" id="CHEBI:18420"/>
        <label>1</label>
    </ligand>
</feature>
<dbReference type="InterPro" id="IPR020848">
    <property type="entry name" value="AP_endonuclease_F1_CS"/>
</dbReference>
<protein>
    <submittedName>
        <fullName evidence="10">Exodeoxyribonuclease III</fullName>
    </submittedName>
</protein>
<dbReference type="NCBIfam" id="TIGR00195">
    <property type="entry name" value="exoDNase_III"/>
    <property type="match status" value="1"/>
</dbReference>
<feature type="active site" description="Proton donor/acceptor" evidence="6">
    <location>
        <position position="150"/>
    </location>
</feature>
<evidence type="ECO:0000256" key="5">
    <source>
        <dbReference type="ARBA" id="ARBA00022842"/>
    </source>
</evidence>
<evidence type="ECO:0000256" key="4">
    <source>
        <dbReference type="ARBA" id="ARBA00022801"/>
    </source>
</evidence>
<keyword evidence="5 7" id="KW-0460">Magnesium</keyword>
<dbReference type="InterPro" id="IPR004808">
    <property type="entry name" value="AP_endonuc_1"/>
</dbReference>
<name>A0A916XZT9_9HYPH</name>
<organism evidence="10 11">
    <name type="scientific">Aureimonas glaciei</name>
    <dbReference type="NCBI Taxonomy" id="1776957"/>
    <lineage>
        <taxon>Bacteria</taxon>
        <taxon>Pseudomonadati</taxon>
        <taxon>Pseudomonadota</taxon>
        <taxon>Alphaproteobacteria</taxon>
        <taxon>Hyphomicrobiales</taxon>
        <taxon>Aurantimonadaceae</taxon>
        <taxon>Aureimonas</taxon>
    </lineage>
</organism>
<evidence type="ECO:0000256" key="8">
    <source>
        <dbReference type="PIRSR" id="PIRSR604808-3"/>
    </source>
</evidence>